<dbReference type="GO" id="GO:0045437">
    <property type="term" value="F:uridine nucleosidase activity"/>
    <property type="evidence" value="ECO:0007669"/>
    <property type="project" value="UniProtKB-ARBA"/>
</dbReference>
<dbReference type="PROSITE" id="PS01247">
    <property type="entry name" value="IUNH"/>
    <property type="match status" value="1"/>
</dbReference>
<dbReference type="Gene3D" id="3.90.245.10">
    <property type="entry name" value="Ribonucleoside hydrolase-like"/>
    <property type="match status" value="1"/>
</dbReference>
<dbReference type="InterPro" id="IPR015910">
    <property type="entry name" value="I/U_nuclsd_hydro_CS"/>
</dbReference>
<evidence type="ECO:0000313" key="6">
    <source>
        <dbReference type="Proteomes" id="UP001306508"/>
    </source>
</evidence>
<evidence type="ECO:0000256" key="1">
    <source>
        <dbReference type="ARBA" id="ARBA00009176"/>
    </source>
</evidence>
<comment type="caution">
    <text evidence="5">The sequence shown here is derived from an EMBL/GenBank/DDBJ whole genome shotgun (WGS) entry which is preliminary data.</text>
</comment>
<sequence length="362" mass="40727">MTISTIPIWLDCDPGHDDAIAILLACFHPAFNLLGISTCFGNSSPDNIDYNARSLLTAMNKINTIPIYRGAQKPWVRKDLKYAPDIHGETGLDGTTLLPVPEREACSDMTYLDTMEQAILKHEGEISLISTGAVTSVANLLRLKPDLIDKIRFISIMGGSFNGLGNKNPNQSAEFNIWIDPHAAEFVLTNPLIAPKCILSPLNLTHKAIATKEIIEEKIYPPQLHKEKLRTLFYELFLFFQKTYKDVQGFTNGPPIHDPMTLYPLLQFYNYESSDVVGFKYMKMDIDIITDLNSEDAGMIFSIKEYDDPFQSSDDEYEDGVQYQNLTTSPGVIIGYDINIDYFWKQILNCLTLAQKSSTIEG</sequence>
<dbReference type="InterPro" id="IPR001910">
    <property type="entry name" value="Inosine/uridine_hydrolase_dom"/>
</dbReference>
<comment type="similarity">
    <text evidence="1">Belongs to the IUNH family.</text>
</comment>
<proteinExistence type="inferred from homology"/>
<keyword evidence="6" id="KW-1185">Reference proteome</keyword>
<feature type="domain" description="Inosine/uridine-preferring nucleoside hydrolase" evidence="4">
    <location>
        <begin position="8"/>
        <end position="344"/>
    </location>
</feature>
<keyword evidence="2" id="KW-0378">Hydrolase</keyword>
<evidence type="ECO:0000313" key="5">
    <source>
        <dbReference type="EMBL" id="KAK5780143.1"/>
    </source>
</evidence>
<dbReference type="PANTHER" id="PTHR12304">
    <property type="entry name" value="INOSINE-URIDINE PREFERRING NUCLEOSIDE HYDROLASE"/>
    <property type="match status" value="1"/>
</dbReference>
<dbReference type="Pfam" id="PF01156">
    <property type="entry name" value="IU_nuc_hydro"/>
    <property type="match status" value="1"/>
</dbReference>
<organism evidence="5 6">
    <name type="scientific">Arxiozyma heterogenica</name>
    <dbReference type="NCBI Taxonomy" id="278026"/>
    <lineage>
        <taxon>Eukaryota</taxon>
        <taxon>Fungi</taxon>
        <taxon>Dikarya</taxon>
        <taxon>Ascomycota</taxon>
        <taxon>Saccharomycotina</taxon>
        <taxon>Saccharomycetes</taxon>
        <taxon>Saccharomycetales</taxon>
        <taxon>Saccharomycetaceae</taxon>
        <taxon>Arxiozyma</taxon>
    </lineage>
</organism>
<protein>
    <recommendedName>
        <fullName evidence="4">Inosine/uridine-preferring nucleoside hydrolase domain-containing protein</fullName>
    </recommendedName>
</protein>
<dbReference type="CDD" id="cd02651">
    <property type="entry name" value="nuc_hydro_IU_UC_XIUA"/>
    <property type="match status" value="1"/>
</dbReference>
<evidence type="ECO:0000256" key="3">
    <source>
        <dbReference type="ARBA" id="ARBA00023295"/>
    </source>
</evidence>
<dbReference type="GO" id="GO:0008477">
    <property type="term" value="F:purine nucleosidase activity"/>
    <property type="evidence" value="ECO:0007669"/>
    <property type="project" value="TreeGrafter"/>
</dbReference>
<dbReference type="PANTHER" id="PTHR12304:SF4">
    <property type="entry name" value="URIDINE NUCLEOSIDASE"/>
    <property type="match status" value="1"/>
</dbReference>
<keyword evidence="3" id="KW-0326">Glycosidase</keyword>
<accession>A0AAN7WH96</accession>
<gene>
    <name evidence="5" type="ORF">RI543_002686</name>
</gene>
<dbReference type="EMBL" id="JAWIZZ010000045">
    <property type="protein sequence ID" value="KAK5780143.1"/>
    <property type="molecule type" value="Genomic_DNA"/>
</dbReference>
<name>A0AAN7WH96_9SACH</name>
<evidence type="ECO:0000259" key="4">
    <source>
        <dbReference type="Pfam" id="PF01156"/>
    </source>
</evidence>
<evidence type="ECO:0000256" key="2">
    <source>
        <dbReference type="ARBA" id="ARBA00022801"/>
    </source>
</evidence>
<dbReference type="Proteomes" id="UP001306508">
    <property type="component" value="Unassembled WGS sequence"/>
</dbReference>
<dbReference type="GO" id="GO:0006152">
    <property type="term" value="P:purine nucleoside catabolic process"/>
    <property type="evidence" value="ECO:0007669"/>
    <property type="project" value="TreeGrafter"/>
</dbReference>
<dbReference type="AlphaFoldDB" id="A0AAN7WH96"/>
<reference evidence="6" key="1">
    <citation type="submission" date="2023-07" db="EMBL/GenBank/DDBJ databases">
        <title>A draft genome of Kazachstania heterogenica Y-27499.</title>
        <authorList>
            <person name="Donic C."/>
            <person name="Kralova J.S."/>
            <person name="Fidel L."/>
            <person name="Ben-Dor S."/>
            <person name="Jung S."/>
        </authorList>
    </citation>
    <scope>NUCLEOTIDE SEQUENCE [LARGE SCALE GENOMIC DNA]</scope>
    <source>
        <strain evidence="6">Y27499</strain>
    </source>
</reference>
<dbReference type="GO" id="GO:0005829">
    <property type="term" value="C:cytosol"/>
    <property type="evidence" value="ECO:0007669"/>
    <property type="project" value="TreeGrafter"/>
</dbReference>
<dbReference type="SUPFAM" id="SSF53590">
    <property type="entry name" value="Nucleoside hydrolase"/>
    <property type="match status" value="1"/>
</dbReference>
<dbReference type="InterPro" id="IPR036452">
    <property type="entry name" value="Ribo_hydro-like"/>
</dbReference>
<dbReference type="InterPro" id="IPR023186">
    <property type="entry name" value="IUNH"/>
</dbReference>